<evidence type="ECO:0000256" key="1">
    <source>
        <dbReference type="ARBA" id="ARBA00004123"/>
    </source>
</evidence>
<dbReference type="InterPro" id="IPR004827">
    <property type="entry name" value="bZIP"/>
</dbReference>
<reference evidence="9" key="1">
    <citation type="submission" date="2021-08" db="EMBL/GenBank/DDBJ databases">
        <title>WGS assembly of Ceratopteris richardii.</title>
        <authorList>
            <person name="Marchant D.B."/>
            <person name="Chen G."/>
            <person name="Jenkins J."/>
            <person name="Shu S."/>
            <person name="Leebens-Mack J."/>
            <person name="Grimwood J."/>
            <person name="Schmutz J."/>
            <person name="Soltis P."/>
            <person name="Soltis D."/>
            <person name="Chen Z.-H."/>
        </authorList>
    </citation>
    <scope>NUCLEOTIDE SEQUENCE</scope>
    <source>
        <strain evidence="9">Whitten #5841</strain>
        <tissue evidence="9">Leaf</tissue>
    </source>
</reference>
<evidence type="ECO:0000256" key="6">
    <source>
        <dbReference type="ARBA" id="ARBA00023242"/>
    </source>
</evidence>
<keyword evidence="5" id="KW-0804">Transcription</keyword>
<dbReference type="CDD" id="cd14704">
    <property type="entry name" value="bZIP_HY5-like"/>
    <property type="match status" value="1"/>
</dbReference>
<feature type="domain" description="BZIP" evidence="8">
    <location>
        <begin position="60"/>
        <end position="123"/>
    </location>
</feature>
<organism evidence="9 10">
    <name type="scientific">Ceratopteris richardii</name>
    <name type="common">Triangle waterfern</name>
    <dbReference type="NCBI Taxonomy" id="49495"/>
    <lineage>
        <taxon>Eukaryota</taxon>
        <taxon>Viridiplantae</taxon>
        <taxon>Streptophyta</taxon>
        <taxon>Embryophyta</taxon>
        <taxon>Tracheophyta</taxon>
        <taxon>Polypodiopsida</taxon>
        <taxon>Polypodiidae</taxon>
        <taxon>Polypodiales</taxon>
        <taxon>Pteridineae</taxon>
        <taxon>Pteridaceae</taxon>
        <taxon>Parkerioideae</taxon>
        <taxon>Ceratopteris</taxon>
    </lineage>
</organism>
<dbReference type="InterPro" id="IPR046347">
    <property type="entry name" value="bZIP_sf"/>
</dbReference>
<evidence type="ECO:0000256" key="4">
    <source>
        <dbReference type="ARBA" id="ARBA00023125"/>
    </source>
</evidence>
<protein>
    <recommendedName>
        <fullName evidence="8">BZIP domain-containing protein</fullName>
    </recommendedName>
</protein>
<dbReference type="PROSITE" id="PS50217">
    <property type="entry name" value="BZIP"/>
    <property type="match status" value="1"/>
</dbReference>
<sequence>MQVIEAPEPHFFHNLVGHGEHSDLDVETVPDMAGKLPTTFIASSASNHASRKKRNPADKEQNRMKRLLRNRVSAQQARERKKAYLSDLEARIKEIEQKNAELEEKVSILQQENVMLRKIIRSTSIRNDDALGAS</sequence>
<dbReference type="PANTHER" id="PTHR46714:SF6">
    <property type="entry name" value="TRANSCRIPTIONAL ACTIVATOR HAC1"/>
    <property type="match status" value="1"/>
</dbReference>
<evidence type="ECO:0000256" key="5">
    <source>
        <dbReference type="ARBA" id="ARBA00023163"/>
    </source>
</evidence>
<evidence type="ECO:0000256" key="2">
    <source>
        <dbReference type="ARBA" id="ARBA00007163"/>
    </source>
</evidence>
<dbReference type="GO" id="GO:0000981">
    <property type="term" value="F:DNA-binding transcription factor activity, RNA polymerase II-specific"/>
    <property type="evidence" value="ECO:0007669"/>
    <property type="project" value="InterPro"/>
</dbReference>
<feature type="region of interest" description="Disordered" evidence="7">
    <location>
        <begin position="40"/>
        <end position="66"/>
    </location>
</feature>
<keyword evidence="3" id="KW-0805">Transcription regulation</keyword>
<evidence type="ECO:0000259" key="8">
    <source>
        <dbReference type="PROSITE" id="PS50217"/>
    </source>
</evidence>
<dbReference type="AlphaFoldDB" id="A0A8T2TCE2"/>
<dbReference type="PROSITE" id="PS00036">
    <property type="entry name" value="BZIP_BASIC"/>
    <property type="match status" value="1"/>
</dbReference>
<keyword evidence="10" id="KW-1185">Reference proteome</keyword>
<accession>A0A8T2TCE2</accession>
<keyword evidence="6" id="KW-0539">Nucleus</keyword>
<dbReference type="SUPFAM" id="SSF57959">
    <property type="entry name" value="Leucine zipper domain"/>
    <property type="match status" value="1"/>
</dbReference>
<dbReference type="OrthoDB" id="674948at2759"/>
<evidence type="ECO:0000313" key="9">
    <source>
        <dbReference type="EMBL" id="KAH7416437.1"/>
    </source>
</evidence>
<dbReference type="Gene3D" id="1.20.5.490">
    <property type="entry name" value="Single helix bin"/>
    <property type="match status" value="1"/>
</dbReference>
<comment type="subcellular location">
    <subcellularLocation>
        <location evidence="1">Nucleus</location>
    </subcellularLocation>
</comment>
<keyword evidence="4" id="KW-0238">DNA-binding</keyword>
<dbReference type="Pfam" id="PF00170">
    <property type="entry name" value="bZIP_1"/>
    <property type="match status" value="1"/>
</dbReference>
<dbReference type="PANTHER" id="PTHR46714">
    <property type="entry name" value="TRANSCRIPTIONAL ACTIVATOR HAC1"/>
    <property type="match status" value="1"/>
</dbReference>
<name>A0A8T2TCE2_CERRI</name>
<gene>
    <name evidence="9" type="ORF">KP509_14G091500</name>
</gene>
<dbReference type="GO" id="GO:0005634">
    <property type="term" value="C:nucleus"/>
    <property type="evidence" value="ECO:0007669"/>
    <property type="project" value="UniProtKB-SubCell"/>
</dbReference>
<comment type="similarity">
    <text evidence="2">Belongs to the bZIP family.</text>
</comment>
<dbReference type="GO" id="GO:0003677">
    <property type="term" value="F:DNA binding"/>
    <property type="evidence" value="ECO:0007669"/>
    <property type="project" value="UniProtKB-KW"/>
</dbReference>
<dbReference type="GO" id="GO:0045944">
    <property type="term" value="P:positive regulation of transcription by RNA polymerase II"/>
    <property type="evidence" value="ECO:0007669"/>
    <property type="project" value="InterPro"/>
</dbReference>
<evidence type="ECO:0000313" key="10">
    <source>
        <dbReference type="Proteomes" id="UP000825935"/>
    </source>
</evidence>
<comment type="caution">
    <text evidence="9">The sequence shown here is derived from an EMBL/GenBank/DDBJ whole genome shotgun (WGS) entry which is preliminary data.</text>
</comment>
<evidence type="ECO:0000256" key="3">
    <source>
        <dbReference type="ARBA" id="ARBA00023015"/>
    </source>
</evidence>
<dbReference type="InterPro" id="IPR044280">
    <property type="entry name" value="Hac1/HY5"/>
</dbReference>
<evidence type="ECO:0000256" key="7">
    <source>
        <dbReference type="SAM" id="MobiDB-lite"/>
    </source>
</evidence>
<dbReference type="EMBL" id="CM035419">
    <property type="protein sequence ID" value="KAH7416437.1"/>
    <property type="molecule type" value="Genomic_DNA"/>
</dbReference>
<dbReference type="Proteomes" id="UP000825935">
    <property type="component" value="Chromosome 14"/>
</dbReference>
<dbReference type="SMART" id="SM00338">
    <property type="entry name" value="BRLZ"/>
    <property type="match status" value="1"/>
</dbReference>
<proteinExistence type="inferred from homology"/>